<feature type="non-terminal residue" evidence="2">
    <location>
        <position position="1"/>
    </location>
</feature>
<reference evidence="2 4" key="1">
    <citation type="submission" date="2024-02" db="EMBL/GenBank/DDBJ databases">
        <authorList>
            <person name="Chen Y."/>
            <person name="Shah S."/>
            <person name="Dougan E. K."/>
            <person name="Thang M."/>
            <person name="Chan C."/>
        </authorList>
    </citation>
    <scope>NUCLEOTIDE SEQUENCE [LARGE SCALE GENOMIC DNA]</scope>
</reference>
<feature type="non-terminal residue" evidence="2">
    <location>
        <position position="121"/>
    </location>
</feature>
<name>A0ABP0HAJ4_9DINO</name>
<evidence type="ECO:0000313" key="4">
    <source>
        <dbReference type="Proteomes" id="UP001642484"/>
    </source>
</evidence>
<evidence type="ECO:0000256" key="1">
    <source>
        <dbReference type="SAM" id="MobiDB-lite"/>
    </source>
</evidence>
<dbReference type="Proteomes" id="UP001642484">
    <property type="component" value="Unassembled WGS sequence"/>
</dbReference>
<protein>
    <submittedName>
        <fullName evidence="2">Uncharacterized protein</fullName>
    </submittedName>
</protein>
<dbReference type="EMBL" id="CAXAMN010002627">
    <property type="protein sequence ID" value="CAK9000494.1"/>
    <property type="molecule type" value="Genomic_DNA"/>
</dbReference>
<feature type="region of interest" description="Disordered" evidence="1">
    <location>
        <begin position="95"/>
        <end position="121"/>
    </location>
</feature>
<proteinExistence type="predicted"/>
<evidence type="ECO:0000313" key="3">
    <source>
        <dbReference type="EMBL" id="CAK9000494.1"/>
    </source>
</evidence>
<accession>A0ABP0HAJ4</accession>
<dbReference type="EMBL" id="CAXAMN010000239">
    <property type="protein sequence ID" value="CAK8987235.1"/>
    <property type="molecule type" value="Genomic_DNA"/>
</dbReference>
<comment type="caution">
    <text evidence="2">The sequence shown here is derived from an EMBL/GenBank/DDBJ whole genome shotgun (WGS) entry which is preliminary data.</text>
</comment>
<keyword evidence="4" id="KW-1185">Reference proteome</keyword>
<evidence type="ECO:0000313" key="2">
    <source>
        <dbReference type="EMBL" id="CAK8987235.1"/>
    </source>
</evidence>
<gene>
    <name evidence="3" type="ORF">CCMP2556_LOCUS6089</name>
    <name evidence="2" type="ORF">CCMP2556_LOCUS799</name>
</gene>
<organism evidence="2 4">
    <name type="scientific">Durusdinium trenchii</name>
    <dbReference type="NCBI Taxonomy" id="1381693"/>
    <lineage>
        <taxon>Eukaryota</taxon>
        <taxon>Sar</taxon>
        <taxon>Alveolata</taxon>
        <taxon>Dinophyceae</taxon>
        <taxon>Suessiales</taxon>
        <taxon>Symbiodiniaceae</taxon>
        <taxon>Durusdinium</taxon>
    </lineage>
</organism>
<sequence>AAPTLPLPEDETQVASESQLLQSASMLAHGASFTDSSDEAMVSRSMQTSDVSAAVLATSHRPEDVPVTLPAEPRAYHRGSTLDRGLDVLAAQNLSIAPDGAGPAAARSQKRKKSEDPDALP</sequence>